<gene>
    <name evidence="2" type="ORF">DSAG12_01830</name>
</gene>
<dbReference type="PROSITE" id="PS51819">
    <property type="entry name" value="VOC"/>
    <property type="match status" value="1"/>
</dbReference>
<dbReference type="EMBL" id="CP042905">
    <property type="protein sequence ID" value="QEE16002.2"/>
    <property type="molecule type" value="Genomic_DNA"/>
</dbReference>
<name>A0A5B9DA98_9ARCH</name>
<evidence type="ECO:0000313" key="2">
    <source>
        <dbReference type="EMBL" id="QEE16002.2"/>
    </source>
</evidence>
<dbReference type="SUPFAM" id="SSF54593">
    <property type="entry name" value="Glyoxalase/Bleomycin resistance protein/Dihydroxybiphenyl dioxygenase"/>
    <property type="match status" value="1"/>
</dbReference>
<accession>A0A5B9DA98</accession>
<dbReference type="Gene3D" id="3.10.180.10">
    <property type="entry name" value="2,3-Dihydroxybiphenyl 1,2-Dioxygenase, domain 1"/>
    <property type="match status" value="1"/>
</dbReference>
<dbReference type="Proteomes" id="UP000321408">
    <property type="component" value="Chromosome"/>
</dbReference>
<organism evidence="2 3">
    <name type="scientific">Promethearchaeum syntrophicum</name>
    <dbReference type="NCBI Taxonomy" id="2594042"/>
    <lineage>
        <taxon>Archaea</taxon>
        <taxon>Promethearchaeati</taxon>
        <taxon>Promethearchaeota</taxon>
        <taxon>Promethearchaeia</taxon>
        <taxon>Promethearchaeales</taxon>
        <taxon>Promethearchaeaceae</taxon>
        <taxon>Promethearchaeum</taxon>
    </lineage>
</organism>
<evidence type="ECO:0000313" key="3">
    <source>
        <dbReference type="Proteomes" id="UP000321408"/>
    </source>
</evidence>
<sequence>MTQLICGNCHKVYDSSKHGRCPKCKRTTTQFYEFSNSDDFLQAQIPKIEQFRKDTGLQGLVKGLNCVIINTEPENQRLAVKEILKNTGFSYGHSFQDTNNIITVLNANNSADILVKSRKIDKNPFRSYNIRPKTQNFPNTRLESFVFEVLNLSKYVEIQKDQDVKFLTDIIDRDNYSFIQTMPSKFIGTSYGFIQWHKNKGDYHPDEFKSTSSDIKKPDFEYLKNIKELDHTATRVKAQDRDSAIIEFMKLTNYKFDFAIYVNHLNSITNVARLSAKDFAMVFTSGITNYKNPEESGPTERFTYNYGPRVHHMAFNTDKIEDSFEGLKANGMDFLIQLVGSENEGLKQTFSVQSPNTLIVNEYIHRYGDFDGFFTRSNVTDLTRSTDKQ</sequence>
<reference evidence="2 3" key="1">
    <citation type="journal article" date="2020" name="Nature">
        <title>Isolation of an archaeon at the prokaryote-eukaryote interface.</title>
        <authorList>
            <person name="Imachi H."/>
            <person name="Nobu M.K."/>
            <person name="Nakahara N."/>
            <person name="Morono Y."/>
            <person name="Ogawara M."/>
            <person name="Takaki Y."/>
            <person name="Takano Y."/>
            <person name="Uematsu K."/>
            <person name="Ikuta T."/>
            <person name="Ito M."/>
            <person name="Matsui Y."/>
            <person name="Miyazaki M."/>
            <person name="Murata K."/>
            <person name="Saito Y."/>
            <person name="Sakai S."/>
            <person name="Song C."/>
            <person name="Tasumi E."/>
            <person name="Yamanaka Y."/>
            <person name="Yamaguchi T."/>
            <person name="Kamagata Y."/>
            <person name="Tamaki H."/>
            <person name="Takai K."/>
        </authorList>
    </citation>
    <scope>NUCLEOTIDE SEQUENCE [LARGE SCALE GENOMIC DNA]</scope>
    <source>
        <strain evidence="2 3">MK-D1</strain>
    </source>
</reference>
<proteinExistence type="predicted"/>
<dbReference type="AlphaFoldDB" id="A0A5B9DA98"/>
<keyword evidence="3" id="KW-1185">Reference proteome</keyword>
<dbReference type="KEGG" id="psyt:DSAG12_01830"/>
<dbReference type="InterPro" id="IPR029068">
    <property type="entry name" value="Glyas_Bleomycin-R_OHBP_Dase"/>
</dbReference>
<protein>
    <recommendedName>
        <fullName evidence="1">VOC domain-containing protein</fullName>
    </recommendedName>
</protein>
<reference evidence="2 3" key="2">
    <citation type="journal article" date="2024" name="Int. J. Syst. Evol. Microbiol.">
        <title>Promethearchaeum syntrophicum gen. nov., sp. nov., an anaerobic, obligately syntrophic archaeon, the first isolate of the lineage 'Asgard' archaea, and proposal of the new archaeal phylum Promethearchaeota phyl. nov. and kingdom Promethearchaeati regn. nov.</title>
        <authorList>
            <person name="Imachi H."/>
            <person name="Nobu M.K."/>
            <person name="Kato S."/>
            <person name="Takaki Y."/>
            <person name="Miyazaki M."/>
            <person name="Miyata M."/>
            <person name="Ogawara M."/>
            <person name="Saito Y."/>
            <person name="Sakai S."/>
            <person name="Tahara Y.O."/>
            <person name="Takano Y."/>
            <person name="Tasumi E."/>
            <person name="Uematsu K."/>
            <person name="Yoshimura T."/>
            <person name="Itoh T."/>
            <person name="Ohkuma M."/>
            <person name="Takai K."/>
        </authorList>
    </citation>
    <scope>NUCLEOTIDE SEQUENCE [LARGE SCALE GENOMIC DNA]</scope>
    <source>
        <strain evidence="2 3">MK-D1</strain>
    </source>
</reference>
<dbReference type="InterPro" id="IPR037523">
    <property type="entry name" value="VOC_core"/>
</dbReference>
<evidence type="ECO:0000259" key="1">
    <source>
        <dbReference type="PROSITE" id="PS51819"/>
    </source>
</evidence>